<keyword evidence="4" id="KW-1185">Reference proteome</keyword>
<dbReference type="Pfam" id="PF14616">
    <property type="entry name" value="Rua1_C"/>
    <property type="match status" value="1"/>
</dbReference>
<feature type="domain" description="Transcription regulator Rua1 C-terminal" evidence="2">
    <location>
        <begin position="372"/>
        <end position="494"/>
    </location>
</feature>
<feature type="compositionally biased region" description="Polar residues" evidence="1">
    <location>
        <begin position="159"/>
        <end position="170"/>
    </location>
</feature>
<feature type="compositionally biased region" description="Polar residues" evidence="1">
    <location>
        <begin position="274"/>
        <end position="288"/>
    </location>
</feature>
<reference evidence="3" key="1">
    <citation type="submission" date="2022-07" db="EMBL/GenBank/DDBJ databases">
        <title>Genome Sequence of Physisporinus lineatus.</title>
        <authorList>
            <person name="Buettner E."/>
        </authorList>
    </citation>
    <scope>NUCLEOTIDE SEQUENCE</scope>
    <source>
        <strain evidence="3">VT162</strain>
    </source>
</reference>
<evidence type="ECO:0000313" key="3">
    <source>
        <dbReference type="EMBL" id="KAJ3480359.1"/>
    </source>
</evidence>
<sequence length="533" mass="59539">MMDVTHRSLDVYLPLFSQSSPLALSHSTPLVAFKKSSLGDDHHDVSGFASPVDGEDDDLLSRLATTPFSHKTPASSRSSVHTPTSRSSTSAHLDDSRHSRRKRALSPFTPQDFDKAYPLQFKLSPQSISPVIRTSSPDYDSLGFDPDSCFPFKKRCLQESPQTPQKSPRSTAGDDLSPLSSISSLSDASSDGSPLASRSYPVPAKTRRLRIISPPVAAASQLLGLSRRPSIRQTLSTSRALGSPAYRRRKLESAALSSSPRQHSGQRVRRHPLSRTSLSTSNVESTKPTVRKPSVQLRIRPLSPPEPAETEDSPTISDETADLPQRTFPSKVKFDPQFSLFYIRYPVYSCAKEDTKRAGSLTATYNESRGPFDLYTPRFVRGIGGSKEGLCPLCYEPIHRGGRAKKEWLKTKVSAYKCYHMQYFHGICGKTGKPFSPPIEIRTFSRHQANPTEREEIKRGKCHKCSKWIDVEGIKDVPNKVPELFWWKHAFSCHQGVNMDGETDVFIEDEFYTLALEEEEKNAESEENLESEM</sequence>
<organism evidence="3 4">
    <name type="scientific">Meripilus lineatus</name>
    <dbReference type="NCBI Taxonomy" id="2056292"/>
    <lineage>
        <taxon>Eukaryota</taxon>
        <taxon>Fungi</taxon>
        <taxon>Dikarya</taxon>
        <taxon>Basidiomycota</taxon>
        <taxon>Agaricomycotina</taxon>
        <taxon>Agaricomycetes</taxon>
        <taxon>Polyporales</taxon>
        <taxon>Meripilaceae</taxon>
        <taxon>Meripilus</taxon>
    </lineage>
</organism>
<dbReference type="AlphaFoldDB" id="A0AAD5UZM8"/>
<feature type="region of interest" description="Disordered" evidence="1">
    <location>
        <begin position="252"/>
        <end position="324"/>
    </location>
</feature>
<proteinExistence type="predicted"/>
<comment type="caution">
    <text evidence="3">The sequence shown here is derived from an EMBL/GenBank/DDBJ whole genome shotgun (WGS) entry which is preliminary data.</text>
</comment>
<feature type="compositionally biased region" description="Polar residues" evidence="1">
    <location>
        <begin position="67"/>
        <end position="91"/>
    </location>
</feature>
<dbReference type="Proteomes" id="UP001212997">
    <property type="component" value="Unassembled WGS sequence"/>
</dbReference>
<dbReference type="PANTHER" id="PTHR28125">
    <property type="entry name" value="MEIOTIC EXPRESSION UP-REGULATED PROTEIN 26"/>
    <property type="match status" value="1"/>
</dbReference>
<dbReference type="PANTHER" id="PTHR28125:SF2">
    <property type="entry name" value="MEIOTIC EXPRESSION UP-REGULATED PROTEIN 26"/>
    <property type="match status" value="1"/>
</dbReference>
<feature type="region of interest" description="Disordered" evidence="1">
    <location>
        <begin position="158"/>
        <end position="201"/>
    </location>
</feature>
<protein>
    <recommendedName>
        <fullName evidence="2">Transcription regulator Rua1 C-terminal domain-containing protein</fullName>
    </recommendedName>
</protein>
<evidence type="ECO:0000259" key="2">
    <source>
        <dbReference type="Pfam" id="PF14616"/>
    </source>
</evidence>
<name>A0AAD5UZM8_9APHY</name>
<feature type="compositionally biased region" description="Low complexity" evidence="1">
    <location>
        <begin position="173"/>
        <end position="197"/>
    </location>
</feature>
<evidence type="ECO:0000256" key="1">
    <source>
        <dbReference type="SAM" id="MobiDB-lite"/>
    </source>
</evidence>
<feature type="region of interest" description="Disordered" evidence="1">
    <location>
        <begin position="67"/>
        <end position="111"/>
    </location>
</feature>
<dbReference type="InterPro" id="IPR028012">
    <property type="entry name" value="Rua1_C"/>
</dbReference>
<evidence type="ECO:0000313" key="4">
    <source>
        <dbReference type="Proteomes" id="UP001212997"/>
    </source>
</evidence>
<dbReference type="EMBL" id="JANAWD010000380">
    <property type="protein sequence ID" value="KAJ3480359.1"/>
    <property type="molecule type" value="Genomic_DNA"/>
</dbReference>
<accession>A0AAD5UZM8</accession>
<gene>
    <name evidence="3" type="ORF">NLI96_g8413</name>
</gene>
<feature type="compositionally biased region" description="Basic residues" evidence="1">
    <location>
        <begin position="264"/>
        <end position="273"/>
    </location>
</feature>